<feature type="compositionally biased region" description="Low complexity" evidence="1">
    <location>
        <begin position="19"/>
        <end position="32"/>
    </location>
</feature>
<feature type="compositionally biased region" description="Low complexity" evidence="1">
    <location>
        <begin position="157"/>
        <end position="184"/>
    </location>
</feature>
<name>A0A6V7X6V2_MELEN</name>
<reference evidence="2 3" key="1">
    <citation type="submission" date="2020-08" db="EMBL/GenBank/DDBJ databases">
        <authorList>
            <person name="Koutsovoulos G."/>
            <person name="Danchin GJ E."/>
        </authorList>
    </citation>
    <scope>NUCLEOTIDE SEQUENCE [LARGE SCALE GENOMIC DNA]</scope>
</reference>
<proteinExistence type="predicted"/>
<feature type="compositionally biased region" description="Polar residues" evidence="1">
    <location>
        <begin position="1"/>
        <end position="18"/>
    </location>
</feature>
<evidence type="ECO:0000256" key="1">
    <source>
        <dbReference type="SAM" id="MobiDB-lite"/>
    </source>
</evidence>
<feature type="compositionally biased region" description="Polar residues" evidence="1">
    <location>
        <begin position="110"/>
        <end position="120"/>
    </location>
</feature>
<protein>
    <submittedName>
        <fullName evidence="2">Uncharacterized protein</fullName>
    </submittedName>
</protein>
<dbReference type="Proteomes" id="UP000580250">
    <property type="component" value="Unassembled WGS sequence"/>
</dbReference>
<gene>
    <name evidence="2" type="ORF">MENT_LOCUS48032</name>
</gene>
<dbReference type="AlphaFoldDB" id="A0A6V7X6V2"/>
<feature type="compositionally biased region" description="Basic residues" evidence="1">
    <location>
        <begin position="185"/>
        <end position="196"/>
    </location>
</feature>
<feature type="region of interest" description="Disordered" evidence="1">
    <location>
        <begin position="1"/>
        <end position="60"/>
    </location>
</feature>
<organism evidence="2 3">
    <name type="scientific">Meloidogyne enterolobii</name>
    <name type="common">Root-knot nematode worm</name>
    <name type="synonym">Meloidogyne mayaguensis</name>
    <dbReference type="NCBI Taxonomy" id="390850"/>
    <lineage>
        <taxon>Eukaryota</taxon>
        <taxon>Metazoa</taxon>
        <taxon>Ecdysozoa</taxon>
        <taxon>Nematoda</taxon>
        <taxon>Chromadorea</taxon>
        <taxon>Rhabditida</taxon>
        <taxon>Tylenchina</taxon>
        <taxon>Tylenchomorpha</taxon>
        <taxon>Tylenchoidea</taxon>
        <taxon>Meloidogynidae</taxon>
        <taxon>Meloidogyninae</taxon>
        <taxon>Meloidogyne</taxon>
    </lineage>
</organism>
<comment type="caution">
    <text evidence="2">The sequence shown here is derived from an EMBL/GenBank/DDBJ whole genome shotgun (WGS) entry which is preliminary data.</text>
</comment>
<feature type="compositionally biased region" description="Polar residues" evidence="1">
    <location>
        <begin position="33"/>
        <end position="60"/>
    </location>
</feature>
<evidence type="ECO:0000313" key="3">
    <source>
        <dbReference type="Proteomes" id="UP000580250"/>
    </source>
</evidence>
<evidence type="ECO:0000313" key="2">
    <source>
        <dbReference type="EMBL" id="CAD2194973.1"/>
    </source>
</evidence>
<sequence>MSNISTTTKPSQLDAQHQNNNNNLNSPLSPSLMFTQGNNNGQSVKANMSSGSSPLETAATCSTGNSTLHSFFPQLLFPPPMIPSSSSTSSASSSSAFVSSSTPQNRLFPISSSTSGTNRSEFVASPITGQQQQYLNGDGNGGGLFGSNTILPPPPHQFSSLQQLQQQNLLFQRQQQQQMQQSQQQHRHSPRLHHPFQHQPNPPQIDNPQQLWFNLLSAIALGHSNGLPTASTSDLSQQQQQTIGGTDIRSLAAEKKLERDSDGNALCPACHEKIGKDSAQWAKHLDMERGKLQKAIQCLRERTAKTKMSENEKFEDINFQTNLFRKTSNGSCSGREALLDRVRCNQRRRMEAKLETQFLHHLTSSTTTSAPCTTDESVDSINTNSALNNTNNNVIDENRILESSNSDQMEWKQHSLSSNKFECKNETGTFTTKNEPEDVSEQLEATTTCFSCQRISDCLVLNVRSKMVRCMECFQQKQQTLFNNTNNNNNENGFAAVLEGLQQSIENKKKRISPPFSALELASSPGEMFGGTKRTRVESEH</sequence>
<dbReference type="OrthoDB" id="5810293at2759"/>
<accession>A0A6V7X6V2</accession>
<dbReference type="EMBL" id="CAJEWN010001165">
    <property type="protein sequence ID" value="CAD2194973.1"/>
    <property type="molecule type" value="Genomic_DNA"/>
</dbReference>
<feature type="compositionally biased region" description="Low complexity" evidence="1">
    <location>
        <begin position="84"/>
        <end position="102"/>
    </location>
</feature>
<feature type="region of interest" description="Disordered" evidence="1">
    <location>
        <begin position="519"/>
        <end position="541"/>
    </location>
</feature>
<feature type="region of interest" description="Disordered" evidence="1">
    <location>
        <begin position="83"/>
        <end position="207"/>
    </location>
</feature>